<organism evidence="3 4">
    <name type="scientific">Devosia subaequoris</name>
    <dbReference type="NCBI Taxonomy" id="395930"/>
    <lineage>
        <taxon>Bacteria</taxon>
        <taxon>Pseudomonadati</taxon>
        <taxon>Pseudomonadota</taxon>
        <taxon>Alphaproteobacteria</taxon>
        <taxon>Hyphomicrobiales</taxon>
        <taxon>Devosiaceae</taxon>
        <taxon>Devosia</taxon>
    </lineage>
</organism>
<comment type="caution">
    <text evidence="3">The sequence shown here is derived from an EMBL/GenBank/DDBJ whole genome shotgun (WGS) entry which is preliminary data.</text>
</comment>
<keyword evidence="4" id="KW-1185">Reference proteome</keyword>
<sequence length="130" mass="14284">MAQRAIVAETLPQSQHRPVRPVDLVHLAKQCLGDENLELEVLRLFDTTLATYFERLKLASAYDDLAINLHSIKGASAGVGARCVADLALQLEKDLKGGRPLRAEQIDDLGMAVEEVRDFIAQMLANSTDD</sequence>
<evidence type="ECO:0000259" key="2">
    <source>
        <dbReference type="SMART" id="SM00073"/>
    </source>
</evidence>
<dbReference type="Pfam" id="PF01627">
    <property type="entry name" value="Hpt"/>
    <property type="match status" value="1"/>
</dbReference>
<dbReference type="RefSeq" id="WP_183310285.1">
    <property type="nucleotide sequence ID" value="NZ_JACIEW010000002.1"/>
</dbReference>
<evidence type="ECO:0000313" key="3">
    <source>
        <dbReference type="EMBL" id="MBB4051537.1"/>
    </source>
</evidence>
<protein>
    <submittedName>
        <fullName evidence="3">HPt (Histidine-containing phosphotransfer) domain-containing protein</fullName>
    </submittedName>
</protein>
<dbReference type="SMART" id="SM00073">
    <property type="entry name" value="HPT"/>
    <property type="match status" value="1"/>
</dbReference>
<feature type="domain" description="HPt" evidence="2">
    <location>
        <begin position="30"/>
        <end position="124"/>
    </location>
</feature>
<keyword evidence="1" id="KW-0902">Two-component regulatory system</keyword>
<dbReference type="AlphaFoldDB" id="A0A7W6NB25"/>
<reference evidence="3 4" key="1">
    <citation type="submission" date="2020-08" db="EMBL/GenBank/DDBJ databases">
        <title>Genomic Encyclopedia of Type Strains, Phase IV (KMG-IV): sequencing the most valuable type-strain genomes for metagenomic binning, comparative biology and taxonomic classification.</title>
        <authorList>
            <person name="Goeker M."/>
        </authorList>
    </citation>
    <scope>NUCLEOTIDE SEQUENCE [LARGE SCALE GENOMIC DNA]</scope>
    <source>
        <strain evidence="3 4">DSM 23447</strain>
    </source>
</reference>
<dbReference type="GO" id="GO:0000160">
    <property type="term" value="P:phosphorelay signal transduction system"/>
    <property type="evidence" value="ECO:0007669"/>
    <property type="project" value="UniProtKB-KW"/>
</dbReference>
<accession>A0A7W6NB25</accession>
<evidence type="ECO:0000313" key="4">
    <source>
        <dbReference type="Proteomes" id="UP000547011"/>
    </source>
</evidence>
<dbReference type="SUPFAM" id="SSF47226">
    <property type="entry name" value="Histidine-containing phosphotransfer domain, HPT domain"/>
    <property type="match status" value="1"/>
</dbReference>
<dbReference type="EMBL" id="JACIEW010000002">
    <property type="protein sequence ID" value="MBB4051537.1"/>
    <property type="molecule type" value="Genomic_DNA"/>
</dbReference>
<dbReference type="Proteomes" id="UP000547011">
    <property type="component" value="Unassembled WGS sequence"/>
</dbReference>
<evidence type="ECO:0000256" key="1">
    <source>
        <dbReference type="ARBA" id="ARBA00023012"/>
    </source>
</evidence>
<proteinExistence type="predicted"/>
<dbReference type="InterPro" id="IPR008207">
    <property type="entry name" value="Sig_transdc_His_kin_Hpt_dom"/>
</dbReference>
<dbReference type="GO" id="GO:0004672">
    <property type="term" value="F:protein kinase activity"/>
    <property type="evidence" value="ECO:0007669"/>
    <property type="project" value="UniProtKB-ARBA"/>
</dbReference>
<name>A0A7W6NB25_9HYPH</name>
<dbReference type="InterPro" id="IPR036641">
    <property type="entry name" value="HPT_dom_sf"/>
</dbReference>
<dbReference type="Gene3D" id="1.20.120.160">
    <property type="entry name" value="HPT domain"/>
    <property type="match status" value="1"/>
</dbReference>
<gene>
    <name evidence="3" type="ORF">GGR20_001173</name>
</gene>